<feature type="transmembrane region" description="Helical" evidence="2">
    <location>
        <begin position="20"/>
        <end position="38"/>
    </location>
</feature>
<feature type="compositionally biased region" description="Acidic residues" evidence="1">
    <location>
        <begin position="177"/>
        <end position="187"/>
    </location>
</feature>
<keyword evidence="2" id="KW-0812">Transmembrane</keyword>
<evidence type="ECO:0000259" key="3">
    <source>
        <dbReference type="Pfam" id="PF14364"/>
    </source>
</evidence>
<feature type="region of interest" description="Disordered" evidence="1">
    <location>
        <begin position="42"/>
        <end position="62"/>
    </location>
</feature>
<feature type="domain" description="DUF4408" evidence="3">
    <location>
        <begin position="11"/>
        <end position="41"/>
    </location>
</feature>
<proteinExistence type="predicted"/>
<dbReference type="PANTHER" id="PTHR33098:SF53">
    <property type="entry name" value="OS05G0540900 PROTEIN"/>
    <property type="match status" value="1"/>
</dbReference>
<name>A0A5N6RML6_9ROSI</name>
<dbReference type="InterPro" id="IPR025520">
    <property type="entry name" value="DUF4408"/>
</dbReference>
<organism evidence="4 5">
    <name type="scientific">Carpinus fangiana</name>
    <dbReference type="NCBI Taxonomy" id="176857"/>
    <lineage>
        <taxon>Eukaryota</taxon>
        <taxon>Viridiplantae</taxon>
        <taxon>Streptophyta</taxon>
        <taxon>Embryophyta</taxon>
        <taxon>Tracheophyta</taxon>
        <taxon>Spermatophyta</taxon>
        <taxon>Magnoliopsida</taxon>
        <taxon>eudicotyledons</taxon>
        <taxon>Gunneridae</taxon>
        <taxon>Pentapetalae</taxon>
        <taxon>rosids</taxon>
        <taxon>fabids</taxon>
        <taxon>Fagales</taxon>
        <taxon>Betulaceae</taxon>
        <taxon>Carpinus</taxon>
    </lineage>
</organism>
<dbReference type="EMBL" id="CM017327">
    <property type="protein sequence ID" value="KAE8100025.1"/>
    <property type="molecule type" value="Genomic_DNA"/>
</dbReference>
<evidence type="ECO:0000256" key="2">
    <source>
        <dbReference type="SAM" id="Phobius"/>
    </source>
</evidence>
<dbReference type="OrthoDB" id="1931904at2759"/>
<accession>A0A5N6RML6</accession>
<evidence type="ECO:0000313" key="4">
    <source>
        <dbReference type="EMBL" id="KAE8100025.1"/>
    </source>
</evidence>
<dbReference type="Pfam" id="PF14364">
    <property type="entry name" value="DUF4408"/>
    <property type="match status" value="1"/>
</dbReference>
<gene>
    <name evidence="4" type="ORF">FH972_017959</name>
</gene>
<keyword evidence="5" id="KW-1185">Reference proteome</keyword>
<feature type="compositionally biased region" description="Acidic residues" evidence="1">
    <location>
        <begin position="154"/>
        <end position="167"/>
    </location>
</feature>
<sequence>MFEQSVDSILSIWASMNSWFTSTVLFVLLNLMIGTIAITSSRGRNRQEEAQEHPQHPQLARSPSMLQRFKSINFYSYRSQETTTAFEQTPESNTHYAYNQTLEQEQPQLSRSPSLLQRLKSINLYSHRFEEEPNPSISPESDTHYSTFQQPRETEEEEEEEEVEEELAQASDHDQDQEADQYEEQTLDEIYRNLQGAHVSRTRSDTKPASGEMPVKLPRKMKKSASAKSAFAHFEEDDIVETRRPATVREGKVGVMEGDDEVDAKADDFINRFKQQLKLQRLDSIGRFKDASNRGSSK</sequence>
<evidence type="ECO:0000313" key="5">
    <source>
        <dbReference type="Proteomes" id="UP000327013"/>
    </source>
</evidence>
<keyword evidence="2" id="KW-1133">Transmembrane helix</keyword>
<dbReference type="PANTHER" id="PTHR33098">
    <property type="entry name" value="COTTON FIBER (DUF761)"/>
    <property type="match status" value="1"/>
</dbReference>
<feature type="compositionally biased region" description="Basic and acidic residues" evidence="1">
    <location>
        <begin position="45"/>
        <end position="55"/>
    </location>
</feature>
<reference evidence="4 5" key="1">
    <citation type="submission" date="2019-06" db="EMBL/GenBank/DDBJ databases">
        <title>A chromosomal-level reference genome of Carpinus fangiana (Coryloideae, Betulaceae).</title>
        <authorList>
            <person name="Yang X."/>
            <person name="Wang Z."/>
            <person name="Zhang L."/>
            <person name="Hao G."/>
            <person name="Liu J."/>
            <person name="Yang Y."/>
        </authorList>
    </citation>
    <scope>NUCLEOTIDE SEQUENCE [LARGE SCALE GENOMIC DNA]</scope>
    <source>
        <strain evidence="4">Cfa_2016G</strain>
        <tissue evidence="4">Leaf</tissue>
    </source>
</reference>
<dbReference type="AlphaFoldDB" id="A0A5N6RML6"/>
<dbReference type="InterPro" id="IPR008480">
    <property type="entry name" value="DUF761_pln"/>
</dbReference>
<keyword evidence="2" id="KW-0472">Membrane</keyword>
<protein>
    <recommendedName>
        <fullName evidence="3">DUF4408 domain-containing protein</fullName>
    </recommendedName>
</protein>
<evidence type="ECO:0000256" key="1">
    <source>
        <dbReference type="SAM" id="MobiDB-lite"/>
    </source>
</evidence>
<dbReference type="Proteomes" id="UP000327013">
    <property type="component" value="Chromosome 7"/>
</dbReference>
<dbReference type="Pfam" id="PF05553">
    <property type="entry name" value="DUF761"/>
    <property type="match status" value="1"/>
</dbReference>
<feature type="region of interest" description="Disordered" evidence="1">
    <location>
        <begin position="130"/>
        <end position="230"/>
    </location>
</feature>